<reference evidence="6" key="1">
    <citation type="submission" date="2006-06" db="EMBL/GenBank/DDBJ databases">
        <title>Complete sequence of chromosome of Chelativorans sp. BNC1.</title>
        <authorList>
            <consortium name="US DOE Joint Genome Institute"/>
            <person name="Copeland A."/>
            <person name="Lucas S."/>
            <person name="Lapidus A."/>
            <person name="Barry K."/>
            <person name="Detter J.C."/>
            <person name="Glavina del Rio T."/>
            <person name="Hammon N."/>
            <person name="Israni S."/>
            <person name="Dalin E."/>
            <person name="Tice H."/>
            <person name="Pitluck S."/>
            <person name="Chertkov O."/>
            <person name="Brettin T."/>
            <person name="Bruce D."/>
            <person name="Han C."/>
            <person name="Tapia R."/>
            <person name="Gilna P."/>
            <person name="Schmutz J."/>
            <person name="Larimer F."/>
            <person name="Land M."/>
            <person name="Hauser L."/>
            <person name="Kyrpides N."/>
            <person name="Mikhailova N."/>
            <person name="Richardson P."/>
        </authorList>
    </citation>
    <scope>NUCLEOTIDE SEQUENCE</scope>
    <source>
        <strain evidence="6">BNC1</strain>
    </source>
</reference>
<proteinExistence type="inferred from homology"/>
<dbReference type="InterPro" id="IPR006311">
    <property type="entry name" value="TAT_signal"/>
</dbReference>
<dbReference type="InterPro" id="IPR039424">
    <property type="entry name" value="SBP_5"/>
</dbReference>
<evidence type="ECO:0000256" key="1">
    <source>
        <dbReference type="ARBA" id="ARBA00004418"/>
    </source>
</evidence>
<dbReference type="GO" id="GO:0043190">
    <property type="term" value="C:ATP-binding cassette (ABC) transporter complex"/>
    <property type="evidence" value="ECO:0007669"/>
    <property type="project" value="InterPro"/>
</dbReference>
<evidence type="ECO:0000256" key="3">
    <source>
        <dbReference type="ARBA" id="ARBA00022448"/>
    </source>
</evidence>
<dbReference type="KEGG" id="mes:Meso_3635"/>
<accession>Q11C71</accession>
<dbReference type="Gene3D" id="3.40.190.10">
    <property type="entry name" value="Periplasmic binding protein-like II"/>
    <property type="match status" value="1"/>
</dbReference>
<evidence type="ECO:0000259" key="5">
    <source>
        <dbReference type="Pfam" id="PF00496"/>
    </source>
</evidence>
<dbReference type="eggNOG" id="COG0747">
    <property type="taxonomic scope" value="Bacteria"/>
</dbReference>
<evidence type="ECO:0000313" key="6">
    <source>
        <dbReference type="EMBL" id="ABG65004.1"/>
    </source>
</evidence>
<keyword evidence="3" id="KW-0813">Transport</keyword>
<feature type="domain" description="Solute-binding protein family 5" evidence="5">
    <location>
        <begin position="89"/>
        <end position="434"/>
    </location>
</feature>
<dbReference type="GO" id="GO:0015833">
    <property type="term" value="P:peptide transport"/>
    <property type="evidence" value="ECO:0007669"/>
    <property type="project" value="TreeGrafter"/>
</dbReference>
<evidence type="ECO:0000256" key="4">
    <source>
        <dbReference type="ARBA" id="ARBA00022729"/>
    </source>
</evidence>
<gene>
    <name evidence="6" type="ordered locus">Meso_3635</name>
</gene>
<dbReference type="GO" id="GO:0030288">
    <property type="term" value="C:outer membrane-bounded periplasmic space"/>
    <property type="evidence" value="ECO:0007669"/>
    <property type="project" value="UniProtKB-ARBA"/>
</dbReference>
<dbReference type="InterPro" id="IPR030678">
    <property type="entry name" value="Peptide/Ni-bd"/>
</dbReference>
<organism evidence="6">
    <name type="scientific">Chelativorans sp. (strain BNC1)</name>
    <dbReference type="NCBI Taxonomy" id="266779"/>
    <lineage>
        <taxon>Bacteria</taxon>
        <taxon>Pseudomonadati</taxon>
        <taxon>Pseudomonadota</taxon>
        <taxon>Alphaproteobacteria</taxon>
        <taxon>Hyphomicrobiales</taxon>
        <taxon>Phyllobacteriaceae</taxon>
        <taxon>Chelativorans</taxon>
    </lineage>
</organism>
<dbReference type="CDD" id="cd08503">
    <property type="entry name" value="PBP2_NikA_DppA_OppA_like_17"/>
    <property type="match status" value="1"/>
</dbReference>
<dbReference type="InterPro" id="IPR000914">
    <property type="entry name" value="SBP_5_dom"/>
</dbReference>
<evidence type="ECO:0000256" key="2">
    <source>
        <dbReference type="ARBA" id="ARBA00005695"/>
    </source>
</evidence>
<name>Q11C71_CHESB</name>
<dbReference type="PANTHER" id="PTHR30290">
    <property type="entry name" value="PERIPLASMIC BINDING COMPONENT OF ABC TRANSPORTER"/>
    <property type="match status" value="1"/>
</dbReference>
<dbReference type="PANTHER" id="PTHR30290:SF9">
    <property type="entry name" value="OLIGOPEPTIDE-BINDING PROTEIN APPA"/>
    <property type="match status" value="1"/>
</dbReference>
<protein>
    <submittedName>
        <fullName evidence="6">Extracellular solute-binding protein, family 5</fullName>
    </submittedName>
</protein>
<dbReference type="EMBL" id="CP000390">
    <property type="protein sequence ID" value="ABG65004.1"/>
    <property type="molecule type" value="Genomic_DNA"/>
</dbReference>
<sequence length="515" mass="56689" precursor="true">MTELYKMRGRRDISRRAVLAGSGGLIGALLATRFAAAQSEPKRGGTLRVAFSSTPDSLDPQRTLAAAGQQISSLVFDNLTRLDENGIAQPMLATAWTPEAGGVEWVFELRQGVKFHHGTEFTSADVVATIERAYAPDSTFRSKGAFGPIKEVKAEGPYKVRFVLTQAFGEIPVVVAGRWSRIIAADAIDTLETAPSGTGPFLFKSFEAGASVNVVRNPSYWIEGQPYLDGVELVGIKESIAQQAAIRGGNVDVLTQIPVETFLSLRNADGIKVFSKVTGAYQVIMMQSNMAPFDNPKVREAFRYVLDRDLLVASALLGQGLVGNDMPFPPGSEYLPEVPQYKQDLDKAKALLKEAGHETMDIELFTSSERPPTPKIALAFKEAAAKIGVNVTITDVPYAEYAANVARKKPFYTTQWSAYPTIYERLYNMYRSGANFKYGAVEDADGLDALLDQIISELDDDKRKELIKEALIKIHKHGERIIPYFTMYVGAASERVQAYTPPTYDIIDFREVWLS</sequence>
<dbReference type="STRING" id="266779.Meso_3635"/>
<dbReference type="Gene3D" id="3.90.76.10">
    <property type="entry name" value="Dipeptide-binding Protein, Domain 1"/>
    <property type="match status" value="1"/>
</dbReference>
<dbReference type="GO" id="GO:1904680">
    <property type="term" value="F:peptide transmembrane transporter activity"/>
    <property type="evidence" value="ECO:0007669"/>
    <property type="project" value="TreeGrafter"/>
</dbReference>
<comment type="similarity">
    <text evidence="2">Belongs to the bacterial solute-binding protein 5 family.</text>
</comment>
<dbReference type="AlphaFoldDB" id="Q11C71"/>
<dbReference type="Pfam" id="PF00496">
    <property type="entry name" value="SBP_bac_5"/>
    <property type="match status" value="1"/>
</dbReference>
<dbReference type="PROSITE" id="PS51318">
    <property type="entry name" value="TAT"/>
    <property type="match status" value="1"/>
</dbReference>
<comment type="subcellular location">
    <subcellularLocation>
        <location evidence="1">Periplasm</location>
    </subcellularLocation>
</comment>
<dbReference type="SUPFAM" id="SSF53850">
    <property type="entry name" value="Periplasmic binding protein-like II"/>
    <property type="match status" value="1"/>
</dbReference>
<dbReference type="HOGENOM" id="CLU_017028_7_2_5"/>
<keyword evidence="4" id="KW-0732">Signal</keyword>
<dbReference type="Gene3D" id="3.10.105.10">
    <property type="entry name" value="Dipeptide-binding Protein, Domain 3"/>
    <property type="match status" value="1"/>
</dbReference>
<dbReference type="OrthoDB" id="9803988at2"/>
<dbReference type="PIRSF" id="PIRSF002741">
    <property type="entry name" value="MppA"/>
    <property type="match status" value="1"/>
</dbReference>